<accession>A0A0F9HK77</accession>
<dbReference type="EMBL" id="LAZR01016646">
    <property type="protein sequence ID" value="KKM03607.1"/>
    <property type="molecule type" value="Genomic_DNA"/>
</dbReference>
<protein>
    <submittedName>
        <fullName evidence="1">Uncharacterized protein</fullName>
    </submittedName>
</protein>
<comment type="caution">
    <text evidence="1">The sequence shown here is derived from an EMBL/GenBank/DDBJ whole genome shotgun (WGS) entry which is preliminary data.</text>
</comment>
<proteinExistence type="predicted"/>
<gene>
    <name evidence="1" type="ORF">LCGC14_1772680</name>
</gene>
<evidence type="ECO:0000313" key="1">
    <source>
        <dbReference type="EMBL" id="KKM03607.1"/>
    </source>
</evidence>
<name>A0A0F9HK77_9ZZZZ</name>
<organism evidence="1">
    <name type="scientific">marine sediment metagenome</name>
    <dbReference type="NCBI Taxonomy" id="412755"/>
    <lineage>
        <taxon>unclassified sequences</taxon>
        <taxon>metagenomes</taxon>
        <taxon>ecological metagenomes</taxon>
    </lineage>
</organism>
<dbReference type="AlphaFoldDB" id="A0A0F9HK77"/>
<reference evidence="1" key="1">
    <citation type="journal article" date="2015" name="Nature">
        <title>Complex archaea that bridge the gap between prokaryotes and eukaryotes.</title>
        <authorList>
            <person name="Spang A."/>
            <person name="Saw J.H."/>
            <person name="Jorgensen S.L."/>
            <person name="Zaremba-Niedzwiedzka K."/>
            <person name="Martijn J."/>
            <person name="Lind A.E."/>
            <person name="van Eijk R."/>
            <person name="Schleper C."/>
            <person name="Guy L."/>
            <person name="Ettema T.J."/>
        </authorList>
    </citation>
    <scope>NUCLEOTIDE SEQUENCE</scope>
</reference>
<sequence>MTQDEVFYIRDNSKRQWLTDNKKAPLQFSSQRVAKRYADKHLRRFTIVSFNTKTQKLKWRGGDRAR</sequence>